<dbReference type="GO" id="GO:0020037">
    <property type="term" value="F:heme binding"/>
    <property type="evidence" value="ECO:0007669"/>
    <property type="project" value="InterPro"/>
</dbReference>
<protein>
    <submittedName>
        <fullName evidence="2">Benzoate 4-monooxygenase cytochrome P450</fullName>
    </submittedName>
</protein>
<dbReference type="GO" id="GO:0005506">
    <property type="term" value="F:iron ion binding"/>
    <property type="evidence" value="ECO:0007669"/>
    <property type="project" value="InterPro"/>
</dbReference>
<dbReference type="Gene3D" id="1.10.630.10">
    <property type="entry name" value="Cytochrome P450"/>
    <property type="match status" value="1"/>
</dbReference>
<dbReference type="SUPFAM" id="SSF48264">
    <property type="entry name" value="Cytochrome P450"/>
    <property type="match status" value="1"/>
</dbReference>
<comment type="caution">
    <text evidence="2">The sequence shown here is derived from an EMBL/GenBank/DDBJ whole genome shotgun (WGS) entry which is preliminary data.</text>
</comment>
<keyword evidence="1" id="KW-0732">Signal</keyword>
<keyword evidence="3" id="KW-1185">Reference proteome</keyword>
<dbReference type="InterPro" id="IPR036396">
    <property type="entry name" value="Cyt_P450_sf"/>
</dbReference>
<dbReference type="GO" id="GO:0016705">
    <property type="term" value="F:oxidoreductase activity, acting on paired donors, with incorporation or reduction of molecular oxygen"/>
    <property type="evidence" value="ECO:0007669"/>
    <property type="project" value="InterPro"/>
</dbReference>
<gene>
    <name evidence="2" type="ORF">N7515_001369</name>
</gene>
<accession>A0A9W9H9J3</accession>
<name>A0A9W9H9J3_9EURO</name>
<dbReference type="EMBL" id="JAPQKL010000002">
    <property type="protein sequence ID" value="KAJ5142582.1"/>
    <property type="molecule type" value="Genomic_DNA"/>
</dbReference>
<proteinExistence type="predicted"/>
<reference evidence="2" key="1">
    <citation type="submission" date="2022-11" db="EMBL/GenBank/DDBJ databases">
        <authorList>
            <person name="Petersen C."/>
        </authorList>
    </citation>
    <scope>NUCLEOTIDE SEQUENCE</scope>
    <source>
        <strain evidence="2">IBT 22155</strain>
    </source>
</reference>
<dbReference type="Pfam" id="PF00067">
    <property type="entry name" value="p450"/>
    <property type="match status" value="1"/>
</dbReference>
<dbReference type="Proteomes" id="UP001149079">
    <property type="component" value="Unassembled WGS sequence"/>
</dbReference>
<evidence type="ECO:0000256" key="1">
    <source>
        <dbReference type="SAM" id="SignalP"/>
    </source>
</evidence>
<dbReference type="AlphaFoldDB" id="A0A9W9H9J3"/>
<reference evidence="2" key="2">
    <citation type="journal article" date="2023" name="IMA Fungus">
        <title>Comparative genomic study of the Penicillium genus elucidates a diverse pangenome and 15 lateral gene transfer events.</title>
        <authorList>
            <person name="Petersen C."/>
            <person name="Sorensen T."/>
            <person name="Nielsen M.R."/>
            <person name="Sondergaard T.E."/>
            <person name="Sorensen J.L."/>
            <person name="Fitzpatrick D.A."/>
            <person name="Frisvad J.C."/>
            <person name="Nielsen K.L."/>
        </authorList>
    </citation>
    <scope>NUCLEOTIDE SEQUENCE</scope>
    <source>
        <strain evidence="2">IBT 22155</strain>
    </source>
</reference>
<dbReference type="GeneID" id="81401283"/>
<dbReference type="InterPro" id="IPR001128">
    <property type="entry name" value="Cyt_P450"/>
</dbReference>
<dbReference type="GO" id="GO:0043386">
    <property type="term" value="P:mycotoxin biosynthetic process"/>
    <property type="evidence" value="ECO:0007669"/>
    <property type="project" value="UniProtKB-ARBA"/>
</dbReference>
<evidence type="ECO:0000313" key="3">
    <source>
        <dbReference type="Proteomes" id="UP001149079"/>
    </source>
</evidence>
<dbReference type="RefSeq" id="XP_056524226.1">
    <property type="nucleotide sequence ID" value="XM_056662113.1"/>
</dbReference>
<evidence type="ECO:0000313" key="2">
    <source>
        <dbReference type="EMBL" id="KAJ5142582.1"/>
    </source>
</evidence>
<organism evidence="2 3">
    <name type="scientific">Penicillium bovifimosum</name>
    <dbReference type="NCBI Taxonomy" id="126998"/>
    <lineage>
        <taxon>Eukaryota</taxon>
        <taxon>Fungi</taxon>
        <taxon>Dikarya</taxon>
        <taxon>Ascomycota</taxon>
        <taxon>Pezizomycotina</taxon>
        <taxon>Eurotiomycetes</taxon>
        <taxon>Eurotiomycetidae</taxon>
        <taxon>Eurotiales</taxon>
        <taxon>Aspergillaceae</taxon>
        <taxon>Penicillium</taxon>
    </lineage>
</organism>
<dbReference type="OrthoDB" id="1470350at2759"/>
<dbReference type="GO" id="GO:0004497">
    <property type="term" value="F:monooxygenase activity"/>
    <property type="evidence" value="ECO:0007669"/>
    <property type="project" value="InterPro"/>
</dbReference>
<feature type="chain" id="PRO_5040771444" evidence="1">
    <location>
        <begin position="22"/>
        <end position="62"/>
    </location>
</feature>
<feature type="signal peptide" evidence="1">
    <location>
        <begin position="1"/>
        <end position="21"/>
    </location>
</feature>
<sequence length="62" mass="7398">MGSRSCLGRGLAWLELRLTLAKLYYRYDLKLMDDEVEWHRDVAMHLLWVKPKLITQVLPRAK</sequence>